<name>E1RGL9_METP4</name>
<organism evidence="1 2">
    <name type="scientific">Methanolacinia petrolearia (strain DSM 11571 / OCM 486 / SEBR 4847)</name>
    <name type="common">Methanoplanus petrolearius</name>
    <dbReference type="NCBI Taxonomy" id="679926"/>
    <lineage>
        <taxon>Archaea</taxon>
        <taxon>Methanobacteriati</taxon>
        <taxon>Methanobacteriota</taxon>
        <taxon>Stenosarchaea group</taxon>
        <taxon>Methanomicrobia</taxon>
        <taxon>Methanomicrobiales</taxon>
        <taxon>Methanomicrobiaceae</taxon>
        <taxon>Methanolacinia</taxon>
    </lineage>
</organism>
<dbReference type="STRING" id="679926.Mpet_1557"/>
<protein>
    <recommendedName>
        <fullName evidence="3">DUF1616 domain-containing protein</fullName>
    </recommendedName>
</protein>
<evidence type="ECO:0000313" key="1">
    <source>
        <dbReference type="EMBL" id="ADN36314.1"/>
    </source>
</evidence>
<proteinExistence type="predicted"/>
<evidence type="ECO:0008006" key="3">
    <source>
        <dbReference type="Google" id="ProtNLM"/>
    </source>
</evidence>
<dbReference type="KEGG" id="mpi:Mpet_1557"/>
<dbReference type="Proteomes" id="UP000006565">
    <property type="component" value="Chromosome"/>
</dbReference>
<dbReference type="RefSeq" id="WP_013329491.1">
    <property type="nucleotide sequence ID" value="NC_014507.1"/>
</dbReference>
<dbReference type="EMBL" id="CP002117">
    <property type="protein sequence ID" value="ADN36314.1"/>
    <property type="molecule type" value="Genomic_DNA"/>
</dbReference>
<sequence precursor="true">MIIAAIAVIIVLSMALVYLVEPASDDNNEDETTPTLVTPGRSHFGASEEYLFPESGEIKAGENMTFRLMIEKNKEAIMNETINVSRVNEVYSDQKLPLPEGVNISCTPSVFISYPGESYNVSLILATTEETPGDVYHFRVHRLFDSGITTLWFDLNVTSSGLAD</sequence>
<dbReference type="AlphaFoldDB" id="E1RGL9"/>
<keyword evidence="2" id="KW-1185">Reference proteome</keyword>
<accession>E1RGL9</accession>
<dbReference type="GeneID" id="9744028"/>
<gene>
    <name evidence="1" type="ordered locus">Mpet_1557</name>
</gene>
<reference evidence="1 2" key="1">
    <citation type="journal article" date="2010" name="Stand. Genomic Sci.">
        <title>Complete genome sequence of Methanoplanus petrolearius type strain (SEBR 4847).</title>
        <authorList>
            <person name="Brambilla E."/>
            <person name="Djao O.D."/>
            <person name="Daligault H."/>
            <person name="Lapidus A."/>
            <person name="Lucas S."/>
            <person name="Hammon N."/>
            <person name="Nolan M."/>
            <person name="Tice H."/>
            <person name="Cheng J.F."/>
            <person name="Han C."/>
            <person name="Tapia R."/>
            <person name="Goodwin L."/>
            <person name="Pitluck S."/>
            <person name="Liolios K."/>
            <person name="Ivanova N."/>
            <person name="Mavromatis K."/>
            <person name="Mikhailova N."/>
            <person name="Pati A."/>
            <person name="Chen A."/>
            <person name="Palaniappan K."/>
            <person name="Land M."/>
            <person name="Hauser L."/>
            <person name="Chang Y.J."/>
            <person name="Jeffries C.D."/>
            <person name="Rohde M."/>
            <person name="Spring S."/>
            <person name="Sikorski J."/>
            <person name="Goker M."/>
            <person name="Woyke T."/>
            <person name="Bristow J."/>
            <person name="Eisen J.A."/>
            <person name="Markowitz V."/>
            <person name="Hugenholtz P."/>
            <person name="Kyrpides N.C."/>
            <person name="Klenk H.P."/>
        </authorList>
    </citation>
    <scope>NUCLEOTIDE SEQUENCE [LARGE SCALE GENOMIC DNA]</scope>
    <source>
        <strain evidence="2">DSM 11571 / OCM 486 / SEBR 4847</strain>
    </source>
</reference>
<dbReference type="HOGENOM" id="CLU_1615326_0_0_2"/>
<evidence type="ECO:0000313" key="2">
    <source>
        <dbReference type="Proteomes" id="UP000006565"/>
    </source>
</evidence>
<dbReference type="OrthoDB" id="373830at2157"/>